<dbReference type="PANTHER" id="PTHR32309:SF13">
    <property type="entry name" value="FERRIC ENTEROBACTIN TRANSPORT PROTEIN FEPE"/>
    <property type="match status" value="1"/>
</dbReference>
<evidence type="ECO:0000259" key="8">
    <source>
        <dbReference type="Pfam" id="PF02706"/>
    </source>
</evidence>
<evidence type="ECO:0000313" key="9">
    <source>
        <dbReference type="EMBL" id="NUZ04175.1"/>
    </source>
</evidence>
<feature type="coiled-coil region" evidence="6">
    <location>
        <begin position="192"/>
        <end position="226"/>
    </location>
</feature>
<keyword evidence="5 7" id="KW-0472">Membrane</keyword>
<keyword evidence="3 7" id="KW-0812">Transmembrane</keyword>
<evidence type="ECO:0000256" key="7">
    <source>
        <dbReference type="SAM" id="Phobius"/>
    </source>
</evidence>
<dbReference type="AlphaFoldDB" id="A0A7Y6TUN6"/>
<dbReference type="GO" id="GO:0005886">
    <property type="term" value="C:plasma membrane"/>
    <property type="evidence" value="ECO:0007669"/>
    <property type="project" value="UniProtKB-SubCell"/>
</dbReference>
<dbReference type="RefSeq" id="WP_176064910.1">
    <property type="nucleotide sequence ID" value="NZ_JABWMJ010000001.1"/>
</dbReference>
<accession>A0A7Y6TUN6</accession>
<evidence type="ECO:0000256" key="2">
    <source>
        <dbReference type="ARBA" id="ARBA00022475"/>
    </source>
</evidence>
<proteinExistence type="predicted"/>
<keyword evidence="10" id="KW-1185">Reference proteome</keyword>
<dbReference type="EMBL" id="JABWMJ010000001">
    <property type="protein sequence ID" value="NUZ04175.1"/>
    <property type="molecule type" value="Genomic_DNA"/>
</dbReference>
<dbReference type="InterPro" id="IPR050445">
    <property type="entry name" value="Bact_polysacc_biosynth/exp"/>
</dbReference>
<name>A0A7Y6TUN6_9BURK</name>
<dbReference type="Proteomes" id="UP000529637">
    <property type="component" value="Unassembled WGS sequence"/>
</dbReference>
<keyword evidence="4 7" id="KW-1133">Transmembrane helix</keyword>
<evidence type="ECO:0000256" key="4">
    <source>
        <dbReference type="ARBA" id="ARBA00022989"/>
    </source>
</evidence>
<feature type="transmembrane region" description="Helical" evidence="7">
    <location>
        <begin position="42"/>
        <end position="63"/>
    </location>
</feature>
<keyword evidence="2" id="KW-1003">Cell membrane</keyword>
<evidence type="ECO:0000256" key="1">
    <source>
        <dbReference type="ARBA" id="ARBA00004651"/>
    </source>
</evidence>
<dbReference type="Pfam" id="PF02706">
    <property type="entry name" value="Wzz"/>
    <property type="match status" value="1"/>
</dbReference>
<evidence type="ECO:0000256" key="6">
    <source>
        <dbReference type="SAM" id="Coils"/>
    </source>
</evidence>
<comment type="caution">
    <text evidence="9">The sequence shown here is derived from an EMBL/GenBank/DDBJ whole genome shotgun (WGS) entry which is preliminary data.</text>
</comment>
<protein>
    <recommendedName>
        <fullName evidence="8">Polysaccharide chain length determinant N-terminal domain-containing protein</fullName>
    </recommendedName>
</protein>
<dbReference type="GO" id="GO:0004713">
    <property type="term" value="F:protein tyrosine kinase activity"/>
    <property type="evidence" value="ECO:0007669"/>
    <property type="project" value="TreeGrafter"/>
</dbReference>
<feature type="transmembrane region" description="Helical" evidence="7">
    <location>
        <begin position="367"/>
        <end position="387"/>
    </location>
</feature>
<comment type="subcellular location">
    <subcellularLocation>
        <location evidence="1">Cell membrane</location>
        <topology evidence="1">Multi-pass membrane protein</topology>
    </subcellularLocation>
</comment>
<evidence type="ECO:0000256" key="5">
    <source>
        <dbReference type="ARBA" id="ARBA00023136"/>
    </source>
</evidence>
<evidence type="ECO:0000256" key="3">
    <source>
        <dbReference type="ARBA" id="ARBA00022692"/>
    </source>
</evidence>
<keyword evidence="6" id="KW-0175">Coiled coil</keyword>
<reference evidence="9 10" key="1">
    <citation type="submission" date="2020-06" db="EMBL/GenBank/DDBJ databases">
        <title>Schlegella sp. ID0723 isolated from air conditioner.</title>
        <authorList>
            <person name="Kim D.Y."/>
            <person name="Kim D.-U."/>
        </authorList>
    </citation>
    <scope>NUCLEOTIDE SEQUENCE [LARGE SCALE GENOMIC DNA]</scope>
    <source>
        <strain evidence="9 10">ID0723</strain>
    </source>
</reference>
<sequence>MSVHDSMPGYGNVPLPDDVYDEDRGPRVGLAEVLAWIGERKALVAAITLGVAVLAAAVAFLVLKPVYTARATFLAPNSQAPSGSAAAIAALGQLGGLAGGFAPKTPDELYVALFKSDSVVRPLAERFNLRERYDVDSFEALRRQLPKYIRVSSDRKSGLITVEVDDKDPAFAATLANAHEGEITKVLSRLAVSEAQLRRAFFERQLNETKENLVKAEQGLRTVQERSGVIALDKQAEALIGSAAAVRAQIAEREIQLRVLRTSATEQNPEVIRLQSELRGLRAELARMESRAGGNNGSAVDLPVGRIPEAAIEYVRARRELRLQETLLEAMVRQYEVAKLDEAKEGPALQRVDAAVPPDYKSKPSRALIILGSTLVAFLLSAGWVVFRRYLQLRREMDPDASASWHAAARAWGWGR</sequence>
<feature type="domain" description="Polysaccharide chain length determinant N-terminal" evidence="8">
    <location>
        <begin position="30"/>
        <end position="118"/>
    </location>
</feature>
<dbReference type="PANTHER" id="PTHR32309">
    <property type="entry name" value="TYROSINE-PROTEIN KINASE"/>
    <property type="match status" value="1"/>
</dbReference>
<evidence type="ECO:0000313" key="10">
    <source>
        <dbReference type="Proteomes" id="UP000529637"/>
    </source>
</evidence>
<gene>
    <name evidence="9" type="ORF">HQN59_00220</name>
</gene>
<organism evidence="9 10">
    <name type="scientific">Piscinibacter koreensis</name>
    <dbReference type="NCBI Taxonomy" id="2742824"/>
    <lineage>
        <taxon>Bacteria</taxon>
        <taxon>Pseudomonadati</taxon>
        <taxon>Pseudomonadota</taxon>
        <taxon>Betaproteobacteria</taxon>
        <taxon>Burkholderiales</taxon>
        <taxon>Sphaerotilaceae</taxon>
        <taxon>Piscinibacter</taxon>
    </lineage>
</organism>
<dbReference type="InterPro" id="IPR003856">
    <property type="entry name" value="LPS_length_determ_N"/>
</dbReference>